<dbReference type="Proteomes" id="UP001160483">
    <property type="component" value="Unassembled WGS sequence"/>
</dbReference>
<dbReference type="EMBL" id="CAKKTJ010000336">
    <property type="protein sequence ID" value="CAH0482852.1"/>
    <property type="molecule type" value="Genomic_DNA"/>
</dbReference>
<name>A0AAU9LJ33_9STRA</name>
<organism evidence="1 2">
    <name type="scientific">Peronospora belbahrii</name>
    <dbReference type="NCBI Taxonomy" id="622444"/>
    <lineage>
        <taxon>Eukaryota</taxon>
        <taxon>Sar</taxon>
        <taxon>Stramenopiles</taxon>
        <taxon>Oomycota</taxon>
        <taxon>Peronosporomycetes</taxon>
        <taxon>Peronosporales</taxon>
        <taxon>Peronosporaceae</taxon>
        <taxon>Peronospora</taxon>
    </lineage>
</organism>
<proteinExistence type="predicted"/>
<evidence type="ECO:0000313" key="2">
    <source>
        <dbReference type="Proteomes" id="UP001160483"/>
    </source>
</evidence>
<evidence type="ECO:0000313" key="1">
    <source>
        <dbReference type="EMBL" id="CAH0482852.1"/>
    </source>
</evidence>
<protein>
    <submittedName>
        <fullName evidence="1">Uncharacterized protein</fullName>
    </submittedName>
</protein>
<dbReference type="AlphaFoldDB" id="A0AAU9LJ33"/>
<sequence>MCFNYKYDGDTSFLIKELEAVSKNLGLRVALDDFEEYILDQEVSINLLLKEFGLESANGVRTPFGDECNERAKDDCEFLPATDVNGKQSVKSFQSLVGSLLRIAKCTRPGISFAVHKTTRQKHNPTT</sequence>
<gene>
    <name evidence="1" type="ORF">PBS003_LOCUS9430</name>
</gene>
<reference evidence="1" key="1">
    <citation type="submission" date="2021-11" db="EMBL/GenBank/DDBJ databases">
        <authorList>
            <person name="Islam A."/>
            <person name="Islam S."/>
            <person name="Flora M.S."/>
            <person name="Rahman M."/>
            <person name="Ziaur R.M."/>
            <person name="Epstein J.H."/>
            <person name="Hassan M."/>
            <person name="Klassen M."/>
            <person name="Woodard K."/>
            <person name="Webb A."/>
            <person name="Webby R.J."/>
            <person name="El Zowalaty M.E."/>
        </authorList>
    </citation>
    <scope>NUCLEOTIDE SEQUENCE</scope>
    <source>
        <strain evidence="1">Pbs3</strain>
    </source>
</reference>
<comment type="caution">
    <text evidence="1">The sequence shown here is derived from an EMBL/GenBank/DDBJ whole genome shotgun (WGS) entry which is preliminary data.</text>
</comment>
<accession>A0AAU9LJ33</accession>